<reference evidence="1 2" key="1">
    <citation type="submission" date="2019-05" db="EMBL/GenBank/DDBJ databases">
        <title>Another draft genome of Portunus trituberculatus and its Hox gene families provides insights of decapod evolution.</title>
        <authorList>
            <person name="Jeong J.-H."/>
            <person name="Song I."/>
            <person name="Kim S."/>
            <person name="Choi T."/>
            <person name="Kim D."/>
            <person name="Ryu S."/>
            <person name="Kim W."/>
        </authorList>
    </citation>
    <scope>NUCLEOTIDE SEQUENCE [LARGE SCALE GENOMIC DNA]</scope>
    <source>
        <tissue evidence="1">Muscle</tissue>
    </source>
</reference>
<evidence type="ECO:0000313" key="2">
    <source>
        <dbReference type="Proteomes" id="UP000324222"/>
    </source>
</evidence>
<sequence length="63" mass="6907">MFLCRQGRAGKRRNIWCIPVSEDVVANTATRAHQVGNSGGRLRSQGQASLGSLIKGFKSFSNW</sequence>
<organism evidence="1 2">
    <name type="scientific">Portunus trituberculatus</name>
    <name type="common">Swimming crab</name>
    <name type="synonym">Neptunus trituberculatus</name>
    <dbReference type="NCBI Taxonomy" id="210409"/>
    <lineage>
        <taxon>Eukaryota</taxon>
        <taxon>Metazoa</taxon>
        <taxon>Ecdysozoa</taxon>
        <taxon>Arthropoda</taxon>
        <taxon>Crustacea</taxon>
        <taxon>Multicrustacea</taxon>
        <taxon>Malacostraca</taxon>
        <taxon>Eumalacostraca</taxon>
        <taxon>Eucarida</taxon>
        <taxon>Decapoda</taxon>
        <taxon>Pleocyemata</taxon>
        <taxon>Brachyura</taxon>
        <taxon>Eubrachyura</taxon>
        <taxon>Portunoidea</taxon>
        <taxon>Portunidae</taxon>
        <taxon>Portuninae</taxon>
        <taxon>Portunus</taxon>
    </lineage>
</organism>
<dbReference type="Proteomes" id="UP000324222">
    <property type="component" value="Unassembled WGS sequence"/>
</dbReference>
<name>A0A5B7JN43_PORTR</name>
<comment type="caution">
    <text evidence="1">The sequence shown here is derived from an EMBL/GenBank/DDBJ whole genome shotgun (WGS) entry which is preliminary data.</text>
</comment>
<dbReference type="EMBL" id="VSRR010104414">
    <property type="protein sequence ID" value="MPC96035.1"/>
    <property type="molecule type" value="Genomic_DNA"/>
</dbReference>
<evidence type="ECO:0000313" key="1">
    <source>
        <dbReference type="EMBL" id="MPC96035.1"/>
    </source>
</evidence>
<protein>
    <submittedName>
        <fullName evidence="1">Uncharacterized protein</fullName>
    </submittedName>
</protein>
<proteinExistence type="predicted"/>
<gene>
    <name evidence="1" type="ORF">E2C01_091271</name>
</gene>
<keyword evidence="2" id="KW-1185">Reference proteome</keyword>
<accession>A0A5B7JN43</accession>
<dbReference type="AlphaFoldDB" id="A0A5B7JN43"/>